<proteinExistence type="predicted"/>
<dbReference type="EMBL" id="WSFC01000082">
    <property type="protein sequence ID" value="NDL05754.1"/>
    <property type="molecule type" value="Genomic_DNA"/>
</dbReference>
<accession>A0ABX0AU85</accession>
<protein>
    <submittedName>
        <fullName evidence="1">Uncharacterized protein</fullName>
    </submittedName>
</protein>
<gene>
    <name evidence="1" type="ORF">GPY48_22125</name>
</gene>
<keyword evidence="2" id="KW-1185">Reference proteome</keyword>
<name>A0ABX0AU85_9GAMM</name>
<organism evidence="1 2">
    <name type="scientific">Photorhabdus bodei</name>
    <dbReference type="NCBI Taxonomy" id="2029681"/>
    <lineage>
        <taxon>Bacteria</taxon>
        <taxon>Pseudomonadati</taxon>
        <taxon>Pseudomonadota</taxon>
        <taxon>Gammaproteobacteria</taxon>
        <taxon>Enterobacterales</taxon>
        <taxon>Morganellaceae</taxon>
        <taxon>Photorhabdus</taxon>
    </lineage>
</organism>
<reference evidence="1 2" key="1">
    <citation type="submission" date="2019-12" db="EMBL/GenBank/DDBJ databases">
        <title>Engineering Photorhabdus to improve their lethality against agricultural pests.</title>
        <authorList>
            <person name="Machado R.A.R."/>
        </authorList>
    </citation>
    <scope>NUCLEOTIDE SEQUENCE [LARGE SCALE GENOMIC DNA]</scope>
    <source>
        <strain evidence="1 2">M-CN4</strain>
    </source>
</reference>
<dbReference type="GeneID" id="88808770"/>
<dbReference type="Proteomes" id="UP000466619">
    <property type="component" value="Unassembled WGS sequence"/>
</dbReference>
<comment type="caution">
    <text evidence="1">The sequence shown here is derived from an EMBL/GenBank/DDBJ whole genome shotgun (WGS) entry which is preliminary data.</text>
</comment>
<sequence length="58" mass="6659">MKSQNRIDEITLSDITPLTKNVKYAQQVHEEYNAIEELSLLDIAPLTKNVKYAQQIPT</sequence>
<evidence type="ECO:0000313" key="1">
    <source>
        <dbReference type="EMBL" id="NDL05754.1"/>
    </source>
</evidence>
<dbReference type="RefSeq" id="WP_162120945.1">
    <property type="nucleotide sequence ID" value="NZ_CAWNYH010000022.1"/>
</dbReference>
<evidence type="ECO:0000313" key="2">
    <source>
        <dbReference type="Proteomes" id="UP000466619"/>
    </source>
</evidence>